<reference evidence="1 2" key="1">
    <citation type="submission" date="2021-12" db="EMBL/GenBank/DDBJ databases">
        <title>Discovery of the Pendulisporaceae a myxobacterial family with distinct sporulation behavior and unique specialized metabolism.</title>
        <authorList>
            <person name="Garcia R."/>
            <person name="Popoff A."/>
            <person name="Bader C.D."/>
            <person name="Loehr J."/>
            <person name="Walesch S."/>
            <person name="Walt C."/>
            <person name="Boldt J."/>
            <person name="Bunk B."/>
            <person name="Haeckl F.J.F.P.J."/>
            <person name="Gunesch A.P."/>
            <person name="Birkelbach J."/>
            <person name="Nuebel U."/>
            <person name="Pietschmann T."/>
            <person name="Bach T."/>
            <person name="Mueller R."/>
        </authorList>
    </citation>
    <scope>NUCLEOTIDE SEQUENCE [LARGE SCALE GENOMIC DNA]</scope>
    <source>
        <strain evidence="1 2">MSr11954</strain>
    </source>
</reference>
<name>A0ABZ2LW16_9BACT</name>
<evidence type="ECO:0000313" key="1">
    <source>
        <dbReference type="EMBL" id="WXB15111.1"/>
    </source>
</evidence>
<accession>A0ABZ2LW16</accession>
<organism evidence="1 2">
    <name type="scientific">Pendulispora albinea</name>
    <dbReference type="NCBI Taxonomy" id="2741071"/>
    <lineage>
        <taxon>Bacteria</taxon>
        <taxon>Pseudomonadati</taxon>
        <taxon>Myxococcota</taxon>
        <taxon>Myxococcia</taxon>
        <taxon>Myxococcales</taxon>
        <taxon>Sorangiineae</taxon>
        <taxon>Pendulisporaceae</taxon>
        <taxon>Pendulispora</taxon>
    </lineage>
</organism>
<evidence type="ECO:0008006" key="3">
    <source>
        <dbReference type="Google" id="ProtNLM"/>
    </source>
</evidence>
<sequence>MAAAARGTTMAEYELHVEVERRTVHVRMTGMFSEAEMRTWIKLFRTKSTNFFRGRKHMIIADMRGMKTVSLPVAQLMADEIGHARLNGVVLCAHVSDDTVQRLQAARVARQKSPHDDVTVDVSSPEEAHRVISEGWHRLDDPRYTGSIRDAVRNI</sequence>
<evidence type="ECO:0000313" key="2">
    <source>
        <dbReference type="Proteomes" id="UP001370348"/>
    </source>
</evidence>
<proteinExistence type="predicted"/>
<protein>
    <recommendedName>
        <fullName evidence="3">STAS domain-containing protein</fullName>
    </recommendedName>
</protein>
<dbReference type="Proteomes" id="UP001370348">
    <property type="component" value="Chromosome"/>
</dbReference>
<gene>
    <name evidence="1" type="ORF">LZC94_45745</name>
</gene>
<keyword evidence="2" id="KW-1185">Reference proteome</keyword>
<dbReference type="EMBL" id="CP089984">
    <property type="protein sequence ID" value="WXB15111.1"/>
    <property type="molecule type" value="Genomic_DNA"/>
</dbReference>
<dbReference type="RefSeq" id="WP_394824736.1">
    <property type="nucleotide sequence ID" value="NZ_CP089984.1"/>
</dbReference>